<sequence>MGYSRTDIFLWPGGVALDGPARSSELGRSSASDAFQQRRLAEDSPGLPRSPRTTARGPSYVTRLPRGLSAPGKVSSHSFRKDEPSAREPETDTSSNRRGEEPSARESEAAPMRKQQWWAVSPQ</sequence>
<evidence type="ECO:0000313" key="2">
    <source>
        <dbReference type="EMBL" id="CAK0880869.1"/>
    </source>
</evidence>
<evidence type="ECO:0000313" key="3">
    <source>
        <dbReference type="Proteomes" id="UP001189429"/>
    </source>
</evidence>
<dbReference type="EMBL" id="CAUYUJ010018127">
    <property type="protein sequence ID" value="CAK0880869.1"/>
    <property type="molecule type" value="Genomic_DNA"/>
</dbReference>
<organism evidence="2 3">
    <name type="scientific">Prorocentrum cordatum</name>
    <dbReference type="NCBI Taxonomy" id="2364126"/>
    <lineage>
        <taxon>Eukaryota</taxon>
        <taxon>Sar</taxon>
        <taxon>Alveolata</taxon>
        <taxon>Dinophyceae</taxon>
        <taxon>Prorocentrales</taxon>
        <taxon>Prorocentraceae</taxon>
        <taxon>Prorocentrum</taxon>
    </lineage>
</organism>
<protein>
    <submittedName>
        <fullName evidence="2">Uncharacterized protein</fullName>
    </submittedName>
</protein>
<feature type="compositionally biased region" description="Polar residues" evidence="1">
    <location>
        <begin position="26"/>
        <end position="35"/>
    </location>
</feature>
<name>A0ABN9W443_9DINO</name>
<feature type="region of interest" description="Disordered" evidence="1">
    <location>
        <begin position="11"/>
        <end position="123"/>
    </location>
</feature>
<evidence type="ECO:0000256" key="1">
    <source>
        <dbReference type="SAM" id="MobiDB-lite"/>
    </source>
</evidence>
<accession>A0ABN9W443</accession>
<gene>
    <name evidence="2" type="ORF">PCOR1329_LOCUS63891</name>
</gene>
<dbReference type="Proteomes" id="UP001189429">
    <property type="component" value="Unassembled WGS sequence"/>
</dbReference>
<comment type="caution">
    <text evidence="2">The sequence shown here is derived from an EMBL/GenBank/DDBJ whole genome shotgun (WGS) entry which is preliminary data.</text>
</comment>
<feature type="compositionally biased region" description="Basic and acidic residues" evidence="1">
    <location>
        <begin position="79"/>
        <end position="108"/>
    </location>
</feature>
<proteinExistence type="predicted"/>
<reference evidence="2" key="1">
    <citation type="submission" date="2023-10" db="EMBL/GenBank/DDBJ databases">
        <authorList>
            <person name="Chen Y."/>
            <person name="Shah S."/>
            <person name="Dougan E. K."/>
            <person name="Thang M."/>
            <person name="Chan C."/>
        </authorList>
    </citation>
    <scope>NUCLEOTIDE SEQUENCE [LARGE SCALE GENOMIC DNA]</scope>
</reference>
<keyword evidence="3" id="KW-1185">Reference proteome</keyword>